<dbReference type="Gene3D" id="2.170.130.10">
    <property type="entry name" value="TonB-dependent receptor, plug domain"/>
    <property type="match status" value="1"/>
</dbReference>
<dbReference type="NCBIfam" id="TIGR04057">
    <property type="entry name" value="SusC_RagA_signa"/>
    <property type="match status" value="1"/>
</dbReference>
<dbReference type="InterPro" id="IPR036942">
    <property type="entry name" value="Beta-barrel_TonB_sf"/>
</dbReference>
<evidence type="ECO:0000256" key="2">
    <source>
        <dbReference type="ARBA" id="ARBA00022448"/>
    </source>
</evidence>
<dbReference type="AlphaFoldDB" id="A0A4Q0XBH1"/>
<reference evidence="10 11" key="1">
    <citation type="submission" date="2019-01" db="EMBL/GenBank/DDBJ databases">
        <title>Genome sequence of the Antarctic species Gelidibacter gilvus ACAM 158(T).</title>
        <authorList>
            <person name="Bowman J.P."/>
        </authorList>
    </citation>
    <scope>NUCLEOTIDE SEQUENCE [LARGE SCALE GENOMIC DNA]</scope>
    <source>
        <strain evidence="10 11">IC158</strain>
    </source>
</reference>
<evidence type="ECO:0000313" key="10">
    <source>
        <dbReference type="EMBL" id="RXJ44431.1"/>
    </source>
</evidence>
<evidence type="ECO:0000256" key="5">
    <source>
        <dbReference type="ARBA" id="ARBA00023136"/>
    </source>
</evidence>
<dbReference type="PROSITE" id="PS52016">
    <property type="entry name" value="TONB_DEPENDENT_REC_3"/>
    <property type="match status" value="1"/>
</dbReference>
<evidence type="ECO:0000256" key="8">
    <source>
        <dbReference type="SAM" id="SignalP"/>
    </source>
</evidence>
<dbReference type="InterPro" id="IPR039426">
    <property type="entry name" value="TonB-dep_rcpt-like"/>
</dbReference>
<dbReference type="EMBL" id="SDDZ01000018">
    <property type="protein sequence ID" value="RXJ44431.1"/>
    <property type="molecule type" value="Genomic_DNA"/>
</dbReference>
<dbReference type="OrthoDB" id="9768177at2"/>
<accession>A0A4Q0XBH1</accession>
<keyword evidence="8" id="KW-0732">Signal</keyword>
<dbReference type="InterPro" id="IPR012910">
    <property type="entry name" value="Plug_dom"/>
</dbReference>
<dbReference type="SUPFAM" id="SSF49464">
    <property type="entry name" value="Carboxypeptidase regulatory domain-like"/>
    <property type="match status" value="1"/>
</dbReference>
<name>A0A4Q0XBH1_9FLAO</name>
<dbReference type="RefSeq" id="WP_129018902.1">
    <property type="nucleotide sequence ID" value="NZ_SDDZ01000018.1"/>
</dbReference>
<keyword evidence="2 7" id="KW-0813">Transport</keyword>
<dbReference type="Pfam" id="PF07715">
    <property type="entry name" value="Plug"/>
    <property type="match status" value="1"/>
</dbReference>
<gene>
    <name evidence="10" type="ORF">ESZ48_18055</name>
</gene>
<dbReference type="Gene3D" id="2.40.170.20">
    <property type="entry name" value="TonB-dependent receptor, beta-barrel domain"/>
    <property type="match status" value="1"/>
</dbReference>
<comment type="similarity">
    <text evidence="7">Belongs to the TonB-dependent receptor family.</text>
</comment>
<evidence type="ECO:0000256" key="3">
    <source>
        <dbReference type="ARBA" id="ARBA00022452"/>
    </source>
</evidence>
<dbReference type="GO" id="GO:0009279">
    <property type="term" value="C:cell outer membrane"/>
    <property type="evidence" value="ECO:0007669"/>
    <property type="project" value="UniProtKB-SubCell"/>
</dbReference>
<keyword evidence="3 7" id="KW-1134">Transmembrane beta strand</keyword>
<evidence type="ECO:0000259" key="9">
    <source>
        <dbReference type="Pfam" id="PF07715"/>
    </source>
</evidence>
<dbReference type="Proteomes" id="UP000289792">
    <property type="component" value="Unassembled WGS sequence"/>
</dbReference>
<feature type="chain" id="PRO_5020815928" evidence="8">
    <location>
        <begin position="23"/>
        <end position="1051"/>
    </location>
</feature>
<keyword evidence="5 7" id="KW-0472">Membrane</keyword>
<evidence type="ECO:0000256" key="1">
    <source>
        <dbReference type="ARBA" id="ARBA00004571"/>
    </source>
</evidence>
<evidence type="ECO:0000256" key="6">
    <source>
        <dbReference type="ARBA" id="ARBA00023237"/>
    </source>
</evidence>
<evidence type="ECO:0000256" key="4">
    <source>
        <dbReference type="ARBA" id="ARBA00022692"/>
    </source>
</evidence>
<feature type="signal peptide" evidence="8">
    <location>
        <begin position="1"/>
        <end position="22"/>
    </location>
</feature>
<keyword evidence="6 7" id="KW-0998">Cell outer membrane</keyword>
<keyword evidence="10" id="KW-0675">Receptor</keyword>
<evidence type="ECO:0000256" key="7">
    <source>
        <dbReference type="PROSITE-ProRule" id="PRU01360"/>
    </source>
</evidence>
<dbReference type="Pfam" id="PF13715">
    <property type="entry name" value="CarbopepD_reg_2"/>
    <property type="match status" value="1"/>
</dbReference>
<feature type="domain" description="TonB-dependent receptor plug" evidence="9">
    <location>
        <begin position="115"/>
        <end position="237"/>
    </location>
</feature>
<comment type="subcellular location">
    <subcellularLocation>
        <location evidence="1 7">Cell outer membrane</location>
        <topology evidence="1 7">Multi-pass membrane protein</topology>
    </subcellularLocation>
</comment>
<dbReference type="SUPFAM" id="SSF56935">
    <property type="entry name" value="Porins"/>
    <property type="match status" value="1"/>
</dbReference>
<evidence type="ECO:0000313" key="11">
    <source>
        <dbReference type="Proteomes" id="UP000289792"/>
    </source>
</evidence>
<protein>
    <submittedName>
        <fullName evidence="10">TonB-dependent receptor</fullName>
    </submittedName>
</protein>
<organism evidence="10 11">
    <name type="scientific">Gelidibacter gilvus</name>
    <dbReference type="NCBI Taxonomy" id="59602"/>
    <lineage>
        <taxon>Bacteria</taxon>
        <taxon>Pseudomonadati</taxon>
        <taxon>Bacteroidota</taxon>
        <taxon>Flavobacteriia</taxon>
        <taxon>Flavobacteriales</taxon>
        <taxon>Flavobacteriaceae</taxon>
        <taxon>Gelidibacter</taxon>
    </lineage>
</organism>
<sequence>MKVRLTGFLTLLMLFLAQMSFAQGKIVTGTVTDEQKMPLPGVNVLIQGASKGAVTDFDGKYSLEVAEGQTLQFTSMGFEDQLIRVGASNIIDVSLRESATALDEVFVVAYGTATKETYTGSASVVTSTDIQDVPTASFQDALAGKAAGVNVTKGSGQVGSSTSIQIRGIGSMNASTQPLYVIDGVPVSSGNSGQLSDQIQVSNNIMNTLNPSDIASITILKDAAASALYGSRAANGVVMITTKRGKTGEPRITIKSSTGFSPSWATDNYEAGSTQENVDYLYRVFHDYNTSSGKTDAVANADAIRRLNVKFNKHGYYFESNGTGVGESLMIKGMTDGLVNREGQYYDWEKAYFRTAVNQSQDISVSGGDDKTNYYSSFSYTKDEGRVKINGNERISGRVNLEQKIGKYIEFTAKVNVAQTELTGFNDTRNLSTNYYEQTRNLLWGLYHPTDYKTGEPWKARFGSLAQNNVYYDNEWENSSRTLRVSAIEGLKVNILPELNVQTLFSYDNIETKDHLYYSRLHYNGQGLGTVDEMSTNTRSLVSSTTLNYAKDFGAHHLDFLAGYEVEKNQTDYIRASGKDLPSSNLHTVATAGEKDATAYYWGNNMMSILSRLEYSFDKKYYVSGSFRRDGSSKLGPDSRWGNFWSVGASWNISKEAFLTDVEAISNLSLRASYGVNGTLPPSNFGWRSLTGYGAQYMESAGGTLSNVADENLSWETNYSTDIALEFGLLKNRIYGTIEYFTRDSKDLLQSVPISRVTGFSSTLKNIGSIRNKGLELSLGGDIIRTNDVTWSASVNASFVDSKVLELSEGADIIWVNDGDATAQYIYREGQSTLAFYGYEYAGVDPANGLSRYYVNDKDNPQAGSFLLNGRGATYDFKDANYTIIGDGVPDVFGGLSTQVKYKGVSLGLDFIYKLGGKLYDGAEKDVADDGYYWERIRSQYAIDDMWTEQNPNGSLPKVRGTDLTDAIQKSGRHIYDASFLRLKNIRLNYDLPTKLINPIGFENVRLYVIGTNLLTFSKYKNADPEVNQYAARGWETPFMKNYTFGIELSL</sequence>
<dbReference type="InterPro" id="IPR023996">
    <property type="entry name" value="TonB-dep_OMP_SusC/RagA"/>
</dbReference>
<keyword evidence="11" id="KW-1185">Reference proteome</keyword>
<dbReference type="NCBIfam" id="TIGR04056">
    <property type="entry name" value="OMP_RagA_SusC"/>
    <property type="match status" value="1"/>
</dbReference>
<keyword evidence="4 7" id="KW-0812">Transmembrane</keyword>
<comment type="caution">
    <text evidence="10">The sequence shown here is derived from an EMBL/GenBank/DDBJ whole genome shotgun (WGS) entry which is preliminary data.</text>
</comment>
<dbReference type="InterPro" id="IPR023997">
    <property type="entry name" value="TonB-dep_OMP_SusC/RagA_CS"/>
</dbReference>
<dbReference type="Gene3D" id="2.60.40.1120">
    <property type="entry name" value="Carboxypeptidase-like, regulatory domain"/>
    <property type="match status" value="1"/>
</dbReference>
<proteinExistence type="inferred from homology"/>
<dbReference type="InterPro" id="IPR037066">
    <property type="entry name" value="Plug_dom_sf"/>
</dbReference>
<dbReference type="InterPro" id="IPR008969">
    <property type="entry name" value="CarboxyPept-like_regulatory"/>
</dbReference>